<comment type="caution">
    <text evidence="12">The sequence shown here is derived from an EMBL/GenBank/DDBJ whole genome shotgun (WGS) entry which is preliminary data.</text>
</comment>
<dbReference type="Pfam" id="PF00002">
    <property type="entry name" value="7tm_2"/>
    <property type="match status" value="1"/>
</dbReference>
<keyword evidence="4 9" id="KW-1133">Transmembrane helix</keyword>
<evidence type="ECO:0000256" key="8">
    <source>
        <dbReference type="ARBA" id="ARBA00023319"/>
    </source>
</evidence>
<dbReference type="InterPro" id="IPR017981">
    <property type="entry name" value="GPCR_2-like_7TM"/>
</dbReference>
<dbReference type="Pfam" id="PF01825">
    <property type="entry name" value="GPS"/>
    <property type="match status" value="1"/>
</dbReference>
<evidence type="ECO:0000259" key="10">
    <source>
        <dbReference type="PROSITE" id="PS50221"/>
    </source>
</evidence>
<evidence type="ECO:0000256" key="5">
    <source>
        <dbReference type="ARBA" id="ARBA00023136"/>
    </source>
</evidence>
<dbReference type="Proteomes" id="UP001474421">
    <property type="component" value="Unassembled WGS sequence"/>
</dbReference>
<dbReference type="InterPro" id="IPR000832">
    <property type="entry name" value="GPCR_2_secretin-like"/>
</dbReference>
<dbReference type="EMBL" id="JAOTOJ010000005">
    <property type="protein sequence ID" value="KAK9400736.1"/>
    <property type="molecule type" value="Genomic_DNA"/>
</dbReference>
<gene>
    <name evidence="12" type="ORF">NXF25_011450</name>
</gene>
<dbReference type="GO" id="GO:0007166">
    <property type="term" value="P:cell surface receptor signaling pathway"/>
    <property type="evidence" value="ECO:0007669"/>
    <property type="project" value="InterPro"/>
</dbReference>
<dbReference type="PROSITE" id="PS50261">
    <property type="entry name" value="G_PROTEIN_RECEP_F2_4"/>
    <property type="match status" value="1"/>
</dbReference>
<dbReference type="InterPro" id="IPR051963">
    <property type="entry name" value="Adhesion_GPCR_A"/>
</dbReference>
<feature type="transmembrane region" description="Helical" evidence="9">
    <location>
        <begin position="274"/>
        <end position="294"/>
    </location>
</feature>
<sequence length="457" mass="50821">MNAVAIASVHLPQSVFSSSAAWQSVDNSSCKLQFIAFRNGKLFPNTANSSHLAGYGNQRVIGTPVVFIKIDECNIGNLTSPLIITLKHFTQGINPIAVFWDFDLLDGHGGWWGEGCHIISSADSITTLHSTHFGNFAVLMDQKTVWPLSQYPGEFLHPVVYACTAVMLLCLFASIITYIVHHGTIRISRKGWHMLLNFCFHTALTFAVFAGGINRVKYPVICQAVGIVLHYSTLSTMLWIGVTARNIYKQVTKKPETSQNSDQPSYPKQPLLRFYLISGGVPFIICGITAATNINNYGIKSYAGAQFCWMSWEPSLGAFYGPLAFIILVTCIYFLCTYVQLRRHPERKYELKERIEDQQRNTYSVQVNVRPKVNVNGESQAHASCLQDSPCPADIELQEKGSMLTTFLQVLMAVYTVHIQTVHTVHMTVTRATGGHVVQKTAPIQPSLSLKVVMQVL</sequence>
<dbReference type="PANTHER" id="PTHR45930:SF3">
    <property type="entry name" value="ADHESION G PROTEIN-COUPLED RECEPTOR A1"/>
    <property type="match status" value="1"/>
</dbReference>
<keyword evidence="5 9" id="KW-0472">Membrane</keyword>
<evidence type="ECO:0000256" key="6">
    <source>
        <dbReference type="ARBA" id="ARBA00023157"/>
    </source>
</evidence>
<name>A0AAW1BG48_CROAD</name>
<accession>A0AAW1BG48</accession>
<evidence type="ECO:0000256" key="1">
    <source>
        <dbReference type="ARBA" id="ARBA00004141"/>
    </source>
</evidence>
<comment type="similarity">
    <text evidence="2">Belongs to the G-protein coupled receptor 2 family. Adhesion G-protein coupled receptor (ADGR) subfamily.</text>
</comment>
<evidence type="ECO:0000256" key="7">
    <source>
        <dbReference type="ARBA" id="ARBA00023170"/>
    </source>
</evidence>
<feature type="transmembrane region" description="Helical" evidence="9">
    <location>
        <begin position="159"/>
        <end position="180"/>
    </location>
</feature>
<evidence type="ECO:0000313" key="13">
    <source>
        <dbReference type="Proteomes" id="UP001474421"/>
    </source>
</evidence>
<organism evidence="12 13">
    <name type="scientific">Crotalus adamanteus</name>
    <name type="common">Eastern diamondback rattlesnake</name>
    <dbReference type="NCBI Taxonomy" id="8729"/>
    <lineage>
        <taxon>Eukaryota</taxon>
        <taxon>Metazoa</taxon>
        <taxon>Chordata</taxon>
        <taxon>Craniata</taxon>
        <taxon>Vertebrata</taxon>
        <taxon>Euteleostomi</taxon>
        <taxon>Lepidosauria</taxon>
        <taxon>Squamata</taxon>
        <taxon>Bifurcata</taxon>
        <taxon>Unidentata</taxon>
        <taxon>Episquamata</taxon>
        <taxon>Toxicofera</taxon>
        <taxon>Serpentes</taxon>
        <taxon>Colubroidea</taxon>
        <taxon>Viperidae</taxon>
        <taxon>Crotalinae</taxon>
        <taxon>Crotalus</taxon>
    </lineage>
</organism>
<dbReference type="SMART" id="SM00303">
    <property type="entry name" value="GPS"/>
    <property type="match status" value="1"/>
</dbReference>
<evidence type="ECO:0000259" key="11">
    <source>
        <dbReference type="PROSITE" id="PS50261"/>
    </source>
</evidence>
<dbReference type="InterPro" id="IPR046338">
    <property type="entry name" value="GAIN_dom_sf"/>
</dbReference>
<keyword evidence="6" id="KW-1015">Disulfide bond</keyword>
<proteinExistence type="inferred from homology"/>
<feature type="transmembrane region" description="Helical" evidence="9">
    <location>
        <begin position="218"/>
        <end position="240"/>
    </location>
</feature>
<protein>
    <submittedName>
        <fullName evidence="12">Adhesion G protein-coupled receptor A1</fullName>
    </submittedName>
</protein>
<feature type="domain" description="G-protein coupled receptors family 2 profile 2" evidence="11">
    <location>
        <begin position="156"/>
        <end position="343"/>
    </location>
</feature>
<dbReference type="PROSITE" id="PS50221">
    <property type="entry name" value="GAIN_B"/>
    <property type="match status" value="1"/>
</dbReference>
<dbReference type="InterPro" id="IPR000203">
    <property type="entry name" value="GPS"/>
</dbReference>
<evidence type="ECO:0000256" key="4">
    <source>
        <dbReference type="ARBA" id="ARBA00022989"/>
    </source>
</evidence>
<dbReference type="Gene3D" id="2.60.220.50">
    <property type="match status" value="1"/>
</dbReference>
<feature type="transmembrane region" description="Helical" evidence="9">
    <location>
        <begin position="319"/>
        <end position="339"/>
    </location>
</feature>
<dbReference type="Gene3D" id="1.20.1070.10">
    <property type="entry name" value="Rhodopsin 7-helix transmembrane proteins"/>
    <property type="match status" value="1"/>
</dbReference>
<keyword evidence="8" id="KW-0393">Immunoglobulin domain</keyword>
<evidence type="ECO:0000256" key="9">
    <source>
        <dbReference type="SAM" id="Phobius"/>
    </source>
</evidence>
<keyword evidence="3 9" id="KW-0812">Transmembrane</keyword>
<comment type="subcellular location">
    <subcellularLocation>
        <location evidence="1">Membrane</location>
        <topology evidence="1">Multi-pass membrane protein</topology>
    </subcellularLocation>
</comment>
<dbReference type="GO" id="GO:0014069">
    <property type="term" value="C:postsynaptic density"/>
    <property type="evidence" value="ECO:0007669"/>
    <property type="project" value="TreeGrafter"/>
</dbReference>
<dbReference type="GO" id="GO:0005886">
    <property type="term" value="C:plasma membrane"/>
    <property type="evidence" value="ECO:0007669"/>
    <property type="project" value="TreeGrafter"/>
</dbReference>
<dbReference type="GO" id="GO:0098978">
    <property type="term" value="C:glutamatergic synapse"/>
    <property type="evidence" value="ECO:0007669"/>
    <property type="project" value="TreeGrafter"/>
</dbReference>
<reference evidence="12 13" key="1">
    <citation type="journal article" date="2024" name="Proc. Natl. Acad. Sci. U.S.A.">
        <title>The genetic regulatory architecture and epigenomic basis for age-related changes in rattlesnake venom.</title>
        <authorList>
            <person name="Hogan M.P."/>
            <person name="Holding M.L."/>
            <person name="Nystrom G.S."/>
            <person name="Colston T.J."/>
            <person name="Bartlett D.A."/>
            <person name="Mason A.J."/>
            <person name="Ellsworth S.A."/>
            <person name="Rautsaw R.M."/>
            <person name="Lawrence K.C."/>
            <person name="Strickland J.L."/>
            <person name="He B."/>
            <person name="Fraser P."/>
            <person name="Margres M.J."/>
            <person name="Gilbert D.M."/>
            <person name="Gibbs H.L."/>
            <person name="Parkinson C.L."/>
            <person name="Rokyta D.R."/>
        </authorList>
    </citation>
    <scope>NUCLEOTIDE SEQUENCE [LARGE SCALE GENOMIC DNA]</scope>
    <source>
        <strain evidence="12">DRR0105</strain>
    </source>
</reference>
<evidence type="ECO:0000256" key="3">
    <source>
        <dbReference type="ARBA" id="ARBA00022692"/>
    </source>
</evidence>
<keyword evidence="13" id="KW-1185">Reference proteome</keyword>
<feature type="domain" description="GAIN-B" evidence="10">
    <location>
        <begin position="1"/>
        <end position="146"/>
    </location>
</feature>
<feature type="transmembrane region" description="Helical" evidence="9">
    <location>
        <begin position="192"/>
        <end position="212"/>
    </location>
</feature>
<dbReference type="GO" id="GO:0004930">
    <property type="term" value="F:G protein-coupled receptor activity"/>
    <property type="evidence" value="ECO:0007669"/>
    <property type="project" value="InterPro"/>
</dbReference>
<dbReference type="AlphaFoldDB" id="A0AAW1BG48"/>
<keyword evidence="7 12" id="KW-0675">Receptor</keyword>
<dbReference type="PANTHER" id="PTHR45930">
    <property type="entry name" value="G-PROTEIN COUPLED RECEPTOR 124-LIKE PROTEIN"/>
    <property type="match status" value="1"/>
</dbReference>
<evidence type="ECO:0000313" key="12">
    <source>
        <dbReference type="EMBL" id="KAK9400736.1"/>
    </source>
</evidence>
<evidence type="ECO:0000256" key="2">
    <source>
        <dbReference type="ARBA" id="ARBA00007343"/>
    </source>
</evidence>
<dbReference type="InterPro" id="IPR057244">
    <property type="entry name" value="GAIN_B"/>
</dbReference>